<dbReference type="Pfam" id="PF12647">
    <property type="entry name" value="RNHCP"/>
    <property type="match status" value="1"/>
</dbReference>
<gene>
    <name evidence="2" type="ORF">A3A34_04195</name>
</gene>
<dbReference type="Proteomes" id="UP000178587">
    <property type="component" value="Unassembled WGS sequence"/>
</dbReference>
<sequence>MVFIKQVEDFACDRCGLDVKGNGYTNHCPRCLWSKHVDNEPGDRANKCGGLMEPTRVEGSSPTYRIIHRCTTCGAKRPTRQMSEDNVQALCFLASCRA</sequence>
<dbReference type="AlphaFoldDB" id="A0A1F6EMX3"/>
<feature type="domain" description="RNHCP" evidence="1">
    <location>
        <begin position="8"/>
        <end position="90"/>
    </location>
</feature>
<evidence type="ECO:0000313" key="3">
    <source>
        <dbReference type="Proteomes" id="UP000178587"/>
    </source>
</evidence>
<reference evidence="2 3" key="1">
    <citation type="journal article" date="2016" name="Nat. Commun.">
        <title>Thousands of microbial genomes shed light on interconnected biogeochemical processes in an aquifer system.</title>
        <authorList>
            <person name="Anantharaman K."/>
            <person name="Brown C.T."/>
            <person name="Hug L.A."/>
            <person name="Sharon I."/>
            <person name="Castelle C.J."/>
            <person name="Probst A.J."/>
            <person name="Thomas B.C."/>
            <person name="Singh A."/>
            <person name="Wilkins M.J."/>
            <person name="Karaoz U."/>
            <person name="Brodie E.L."/>
            <person name="Williams K.H."/>
            <person name="Hubbard S.S."/>
            <person name="Banfield J.F."/>
        </authorList>
    </citation>
    <scope>NUCLEOTIDE SEQUENCE [LARGE SCALE GENOMIC DNA]</scope>
</reference>
<dbReference type="EMBL" id="MFLU01000010">
    <property type="protein sequence ID" value="OGG74987.1"/>
    <property type="molecule type" value="Genomic_DNA"/>
</dbReference>
<proteinExistence type="predicted"/>
<dbReference type="InterPro" id="IPR024439">
    <property type="entry name" value="RNHCP"/>
</dbReference>
<organism evidence="2 3">
    <name type="scientific">Candidatus Kaiserbacteria bacterium RIFCSPLOWO2_01_FULL_50_24</name>
    <dbReference type="NCBI Taxonomy" id="1798507"/>
    <lineage>
        <taxon>Bacteria</taxon>
        <taxon>Candidatus Kaiseribacteriota</taxon>
    </lineage>
</organism>
<protein>
    <recommendedName>
        <fullName evidence="1">RNHCP domain-containing protein</fullName>
    </recommendedName>
</protein>
<dbReference type="STRING" id="1798507.A3A34_04195"/>
<accession>A0A1F6EMX3</accession>
<evidence type="ECO:0000259" key="1">
    <source>
        <dbReference type="Pfam" id="PF12647"/>
    </source>
</evidence>
<evidence type="ECO:0000313" key="2">
    <source>
        <dbReference type="EMBL" id="OGG74987.1"/>
    </source>
</evidence>
<name>A0A1F6EMX3_9BACT</name>
<comment type="caution">
    <text evidence="2">The sequence shown here is derived from an EMBL/GenBank/DDBJ whole genome shotgun (WGS) entry which is preliminary data.</text>
</comment>